<dbReference type="GO" id="GO:0005737">
    <property type="term" value="C:cytoplasm"/>
    <property type="evidence" value="ECO:0007669"/>
    <property type="project" value="UniProtKB-SubCell"/>
</dbReference>
<evidence type="ECO:0000313" key="21">
    <source>
        <dbReference type="EMBL" id="CAG8709734.1"/>
    </source>
</evidence>
<dbReference type="GO" id="GO:0005524">
    <property type="term" value="F:ATP binding"/>
    <property type="evidence" value="ECO:0007669"/>
    <property type="project" value="UniProtKB-KW"/>
</dbReference>
<dbReference type="NCBIfam" id="TIGR00057">
    <property type="entry name" value="L-threonylcarbamoyladenylate synthase"/>
    <property type="match status" value="1"/>
</dbReference>
<dbReference type="PROSITE" id="PS51163">
    <property type="entry name" value="YRDC"/>
    <property type="match status" value="1"/>
</dbReference>
<dbReference type="Pfam" id="PF03481">
    <property type="entry name" value="Sua5_C"/>
    <property type="match status" value="1"/>
</dbReference>
<dbReference type="AlphaFoldDB" id="A0A9N9HX63"/>
<sequence length="933" mass="106355">MNTQISFLDPNSFTFFDNDLEDPQFTTTDPNAKEVLENAKKLLSENQVIAIPTETVYGLASNALCSEAIQKIYIVKNRPLDNPLIVHISSLKMLKKFLLPNLTEIPKIYESVIKKFWPGPLTILLPKPESIPLEVTCNQPTVAVRFPSHPIARALISTCEFPLAAPSANASGKPSPTLASHVWTDLNCKIPLIIDGGQCNFGVESTVLDAISSKDPIILRPGGVTFEALVKIPGFENLKVYNKDFIDKKLEMTPTTPGMKYRHYSPNAKVVLIDLGDDRIKSRTILKREVQRIKNGGANKIGILILTDNIMNIQNNENDVLESKISSSIHPEQVAKELFKGLRCLDEHKVDYIVVEGIPEMNEGLAQQMENSEKTKLTTLEELKRNRDKFKFHKNRFKKQTKITNGSSDLSNKTISECTSTCRSDTLSSATVTAGPREPSCIVYEKLILSYFTSDLHNINSFPLESYDMLKRLAVWKSDFHIPFTQASLKNLEMALKNLSNAWGPNIISVKEKNIGGGKRLIVEEVDFRKLNAVKLIEDSLESDDPLSLEKSLQLTTHLNNTNKKRKIDKILDNDDDNELKEINELLAKPSFKDLEESGPLYDLCVMLNKKSSRDKLIIEMFRSTNNSFREFCVYGTKADCQKKRRKATKACKRLHFRPMLRHHTDLELGDCSYLNTCHRMDTCKYVHYELDEEDEKWTYVQRKQIPPAVVFVPPTKVLPPQWINCDVRKFDFSVLGKFTVIMADPPWDIHMTLPYGTMTDDEMKDMGISTLQDEGLLFLWVTGRAMELGRECLNIWGYDRADELVWIKTNQLQRLIRTGRTGHWLNHSKEHCLVGIKGYPEDLNWGLDCDVLVGEVRETSRKPDEIYGLIDRLAPGTRKLEIFGRQHNTRPGWITLGNQLDDVRIYEPELVARFNARYPEKPCKLTQLPPDW</sequence>
<keyword evidence="13" id="KW-0067">ATP-binding</keyword>
<dbReference type="Pfam" id="PF01300">
    <property type="entry name" value="Sua5_yciO_yrdC"/>
    <property type="match status" value="1"/>
</dbReference>
<dbReference type="InterPro" id="IPR006070">
    <property type="entry name" value="Sua5-like_dom"/>
</dbReference>
<comment type="similarity">
    <text evidence="18">Belongs to the MT-A70-like family.</text>
</comment>
<evidence type="ECO:0000256" key="17">
    <source>
        <dbReference type="ARBA" id="ARBA00056339"/>
    </source>
</evidence>
<evidence type="ECO:0000256" key="5">
    <source>
        <dbReference type="ARBA" id="ARBA00015492"/>
    </source>
</evidence>
<dbReference type="InterPro" id="IPR005145">
    <property type="entry name" value="Sua5_C"/>
</dbReference>
<comment type="caution">
    <text evidence="21">The sequence shown here is derived from an EMBL/GenBank/DDBJ whole genome shotgun (WGS) entry which is preliminary data.</text>
</comment>
<dbReference type="Gene3D" id="3.40.50.11030">
    <property type="entry name" value="Threonylcarbamoyl-AMP synthase, C-terminal domain"/>
    <property type="match status" value="1"/>
</dbReference>
<evidence type="ECO:0000256" key="1">
    <source>
        <dbReference type="ARBA" id="ARBA00004496"/>
    </source>
</evidence>
<evidence type="ECO:0000256" key="12">
    <source>
        <dbReference type="ARBA" id="ARBA00022741"/>
    </source>
</evidence>
<dbReference type="InterPro" id="IPR017945">
    <property type="entry name" value="DHBP_synth_RibB-like_a/b_dom"/>
</dbReference>
<evidence type="ECO:0000256" key="13">
    <source>
        <dbReference type="ARBA" id="ARBA00022840"/>
    </source>
</evidence>
<dbReference type="Gene3D" id="3.90.870.10">
    <property type="entry name" value="DHBP synthase"/>
    <property type="match status" value="1"/>
</dbReference>
<dbReference type="FunFam" id="3.90.870.10:FF:000008">
    <property type="entry name" value="Threonylcarbamoyl-AMP synthase"/>
    <property type="match status" value="1"/>
</dbReference>
<keyword evidence="9" id="KW-0949">S-adenosyl-L-methionine</keyword>
<keyword evidence="22" id="KW-1185">Reference proteome</keyword>
<dbReference type="InterPro" id="IPR007757">
    <property type="entry name" value="MT-A70-like"/>
</dbReference>
<evidence type="ECO:0000256" key="10">
    <source>
        <dbReference type="ARBA" id="ARBA00022694"/>
    </source>
</evidence>
<organism evidence="21 22">
    <name type="scientific">Dentiscutata erythropus</name>
    <dbReference type="NCBI Taxonomy" id="1348616"/>
    <lineage>
        <taxon>Eukaryota</taxon>
        <taxon>Fungi</taxon>
        <taxon>Fungi incertae sedis</taxon>
        <taxon>Mucoromycota</taxon>
        <taxon>Glomeromycotina</taxon>
        <taxon>Glomeromycetes</taxon>
        <taxon>Diversisporales</taxon>
        <taxon>Gigasporaceae</taxon>
        <taxon>Dentiscutata</taxon>
    </lineage>
</organism>
<keyword evidence="6" id="KW-0963">Cytoplasm</keyword>
<reference evidence="21" key="1">
    <citation type="submission" date="2021-06" db="EMBL/GenBank/DDBJ databases">
        <authorList>
            <person name="Kallberg Y."/>
            <person name="Tangrot J."/>
            <person name="Rosling A."/>
        </authorList>
    </citation>
    <scope>NUCLEOTIDE SEQUENCE</scope>
    <source>
        <strain evidence="21">MA453B</strain>
    </source>
</reference>
<evidence type="ECO:0000256" key="6">
    <source>
        <dbReference type="ARBA" id="ARBA00022490"/>
    </source>
</evidence>
<dbReference type="PANTHER" id="PTHR12829:SF7">
    <property type="entry name" value="N6-ADENOSINE-METHYLTRANSFERASE CATALYTIC SUBUNIT"/>
    <property type="match status" value="1"/>
</dbReference>
<accession>A0A9N9HX63</accession>
<gene>
    <name evidence="21" type="ORF">DERYTH_LOCUS13501</name>
</gene>
<keyword evidence="19" id="KW-0175">Coiled coil</keyword>
<dbReference type="SUPFAM" id="SSF55821">
    <property type="entry name" value="YrdC/RibB"/>
    <property type="match status" value="1"/>
</dbReference>
<feature type="coiled-coil region" evidence="19">
    <location>
        <begin position="366"/>
        <end position="400"/>
    </location>
</feature>
<keyword evidence="8" id="KW-0808">Transferase</keyword>
<evidence type="ECO:0000256" key="4">
    <source>
        <dbReference type="ARBA" id="ARBA00012584"/>
    </source>
</evidence>
<evidence type="ECO:0000256" key="3">
    <source>
        <dbReference type="ARBA" id="ARBA00012160"/>
    </source>
</evidence>
<dbReference type="GO" id="GO:0032259">
    <property type="term" value="P:methylation"/>
    <property type="evidence" value="ECO:0007669"/>
    <property type="project" value="UniProtKB-KW"/>
</dbReference>
<dbReference type="GO" id="GO:0001734">
    <property type="term" value="F:mRNA m(6)A methyltransferase activity"/>
    <property type="evidence" value="ECO:0007669"/>
    <property type="project" value="UniProtKB-EC"/>
</dbReference>
<evidence type="ECO:0000256" key="18">
    <source>
        <dbReference type="PROSITE-ProRule" id="PRU00489"/>
    </source>
</evidence>
<keyword evidence="12" id="KW-0547">Nucleotide-binding</keyword>
<dbReference type="GO" id="GO:0003725">
    <property type="term" value="F:double-stranded RNA binding"/>
    <property type="evidence" value="ECO:0007669"/>
    <property type="project" value="InterPro"/>
</dbReference>
<dbReference type="GO" id="GO:0002949">
    <property type="term" value="P:tRNA threonylcarbamoyladenosine modification"/>
    <property type="evidence" value="ECO:0007669"/>
    <property type="project" value="UniProtKB-ARBA"/>
</dbReference>
<dbReference type="EC" id="2.1.1.348" evidence="3"/>
<comment type="catalytic activity">
    <reaction evidence="15">
        <text>L-threonine + hydrogencarbonate + ATP = L-threonylcarbamoyladenylate + diphosphate + H2O</text>
        <dbReference type="Rhea" id="RHEA:36407"/>
        <dbReference type="ChEBI" id="CHEBI:15377"/>
        <dbReference type="ChEBI" id="CHEBI:17544"/>
        <dbReference type="ChEBI" id="CHEBI:30616"/>
        <dbReference type="ChEBI" id="CHEBI:33019"/>
        <dbReference type="ChEBI" id="CHEBI:57926"/>
        <dbReference type="ChEBI" id="CHEBI:73682"/>
        <dbReference type="EC" id="2.7.7.87"/>
    </reaction>
</comment>
<dbReference type="GO" id="GO:0061710">
    <property type="term" value="F:L-threonylcarbamoyladenylate synthase"/>
    <property type="evidence" value="ECO:0007669"/>
    <property type="project" value="UniProtKB-EC"/>
</dbReference>
<dbReference type="InterPro" id="IPR029063">
    <property type="entry name" value="SAM-dependent_MTases_sf"/>
</dbReference>
<dbReference type="GO" id="GO:0036396">
    <property type="term" value="C:RNA N6-methyladenosine methyltransferase complex"/>
    <property type="evidence" value="ECO:0007669"/>
    <property type="project" value="TreeGrafter"/>
</dbReference>
<dbReference type="Pfam" id="PF05063">
    <property type="entry name" value="MT-A70"/>
    <property type="match status" value="1"/>
</dbReference>
<dbReference type="PANTHER" id="PTHR12829">
    <property type="entry name" value="N6-ADENOSINE-METHYLTRANSFERASE"/>
    <property type="match status" value="1"/>
</dbReference>
<dbReference type="PROSITE" id="PS51143">
    <property type="entry name" value="MT_A70"/>
    <property type="match status" value="1"/>
</dbReference>
<dbReference type="OrthoDB" id="10262526at2759"/>
<protein>
    <recommendedName>
        <fullName evidence="5">Threonylcarbamoyl-AMP synthase</fullName>
        <ecNumber evidence="3">2.1.1.348</ecNumber>
        <ecNumber evidence="4">2.7.7.87</ecNumber>
    </recommendedName>
    <alternativeName>
        <fullName evidence="14">L-threonylcarbamoyladenylate synthase</fullName>
    </alternativeName>
</protein>
<dbReference type="EMBL" id="CAJVPY010009527">
    <property type="protein sequence ID" value="CAG8709734.1"/>
    <property type="molecule type" value="Genomic_DNA"/>
</dbReference>
<dbReference type="InterPro" id="IPR038385">
    <property type="entry name" value="Sua5/YwlC_C"/>
</dbReference>
<dbReference type="GO" id="GO:0005634">
    <property type="term" value="C:nucleus"/>
    <property type="evidence" value="ECO:0007669"/>
    <property type="project" value="TreeGrafter"/>
</dbReference>
<dbReference type="Proteomes" id="UP000789405">
    <property type="component" value="Unassembled WGS sequence"/>
</dbReference>
<comment type="catalytic activity">
    <reaction evidence="16">
        <text>an adenosine in mRNA + S-adenosyl-L-methionine = an N(6)-methyladenosine in mRNA + S-adenosyl-L-homocysteine + H(+)</text>
        <dbReference type="Rhea" id="RHEA:55584"/>
        <dbReference type="Rhea" id="RHEA-COMP:12414"/>
        <dbReference type="Rhea" id="RHEA-COMP:12417"/>
        <dbReference type="ChEBI" id="CHEBI:15378"/>
        <dbReference type="ChEBI" id="CHEBI:57856"/>
        <dbReference type="ChEBI" id="CHEBI:59789"/>
        <dbReference type="ChEBI" id="CHEBI:74411"/>
        <dbReference type="ChEBI" id="CHEBI:74449"/>
        <dbReference type="EC" id="2.1.1.348"/>
    </reaction>
</comment>
<dbReference type="SUPFAM" id="SSF53335">
    <property type="entry name" value="S-adenosyl-L-methionine-dependent methyltransferases"/>
    <property type="match status" value="1"/>
</dbReference>
<evidence type="ECO:0000259" key="20">
    <source>
        <dbReference type="PROSITE" id="PS51163"/>
    </source>
</evidence>
<evidence type="ECO:0000256" key="19">
    <source>
        <dbReference type="SAM" id="Coils"/>
    </source>
</evidence>
<evidence type="ECO:0000256" key="15">
    <source>
        <dbReference type="ARBA" id="ARBA00048366"/>
    </source>
</evidence>
<comment type="subcellular location">
    <subcellularLocation>
        <location evidence="1">Cytoplasm</location>
    </subcellularLocation>
</comment>
<evidence type="ECO:0000256" key="7">
    <source>
        <dbReference type="ARBA" id="ARBA00022603"/>
    </source>
</evidence>
<dbReference type="EC" id="2.7.7.87" evidence="4"/>
<keyword evidence="10" id="KW-0819">tRNA processing</keyword>
<evidence type="ECO:0000256" key="9">
    <source>
        <dbReference type="ARBA" id="ARBA00022691"/>
    </source>
</evidence>
<evidence type="ECO:0000256" key="2">
    <source>
        <dbReference type="ARBA" id="ARBA00007663"/>
    </source>
</evidence>
<keyword evidence="7" id="KW-0489">Methyltransferase</keyword>
<name>A0A9N9HX63_9GLOM</name>
<evidence type="ECO:0000256" key="8">
    <source>
        <dbReference type="ARBA" id="ARBA00022679"/>
    </source>
</evidence>
<evidence type="ECO:0000256" key="11">
    <source>
        <dbReference type="ARBA" id="ARBA00022695"/>
    </source>
</evidence>
<comment type="function">
    <text evidence="17">Required for the formation of a threonylcarbamoyl group on adenosine at position 37 (t(6)A37) in tRNAs that read codons beginning with adenine. Likely catalyzes the conversion of L-threonine, HCO(3)(-)/CO(2) and ATP to give threonylcarbamoyl-AMP (TC-AMP) as the acyladenylate intermediate, with the release of diphosphate. Required for normal translation, by ensuring translation fidelity at the level of codon recognition, appropriate translation initiation selection and maintenance of reading frame. Also involved in telomere replication. Binds to single-stranded telomeric (ssTG) DNA and positively regulates telomere length.</text>
</comment>
<evidence type="ECO:0000256" key="16">
    <source>
        <dbReference type="ARBA" id="ARBA00048957"/>
    </source>
</evidence>
<proteinExistence type="inferred from homology"/>
<evidence type="ECO:0000256" key="14">
    <source>
        <dbReference type="ARBA" id="ARBA00029774"/>
    </source>
</evidence>
<feature type="domain" description="YrdC-like" evidence="20">
    <location>
        <begin position="33"/>
        <end position="224"/>
    </location>
</feature>
<comment type="similarity">
    <text evidence="2">Belongs to the SUA5 family.</text>
</comment>
<evidence type="ECO:0000313" key="22">
    <source>
        <dbReference type="Proteomes" id="UP000789405"/>
    </source>
</evidence>
<keyword evidence="11" id="KW-0548">Nucleotidyltransferase</keyword>